<dbReference type="Gene3D" id="2.40.30.10">
    <property type="entry name" value="Translation factors"/>
    <property type="match status" value="1"/>
</dbReference>
<dbReference type="PANTHER" id="PTHR30157:SF0">
    <property type="entry name" value="NADPH-DEPENDENT FERRIC-CHELATE REDUCTASE"/>
    <property type="match status" value="1"/>
</dbReference>
<dbReference type="InterPro" id="IPR013113">
    <property type="entry name" value="SIP_FAD-bd"/>
</dbReference>
<dbReference type="InterPro" id="IPR039261">
    <property type="entry name" value="FNR_nucleotide-bd"/>
</dbReference>
<name>A0A7W8ZK13_9SPHI</name>
<dbReference type="InterPro" id="IPR039374">
    <property type="entry name" value="SIP_fam"/>
</dbReference>
<proteinExistence type="inferred from homology"/>
<dbReference type="Proteomes" id="UP000537204">
    <property type="component" value="Unassembled WGS sequence"/>
</dbReference>
<dbReference type="GO" id="GO:0016491">
    <property type="term" value="F:oxidoreductase activity"/>
    <property type="evidence" value="ECO:0007669"/>
    <property type="project" value="InterPro"/>
</dbReference>
<comment type="similarity">
    <text evidence="1">Belongs to the SIP oxidoreductase family.</text>
</comment>
<feature type="domain" description="FAD-binding FR-type" evidence="2">
    <location>
        <begin position="12"/>
        <end position="138"/>
    </location>
</feature>
<evidence type="ECO:0000313" key="4">
    <source>
        <dbReference type="Proteomes" id="UP000537204"/>
    </source>
</evidence>
<dbReference type="EMBL" id="JACHCE010000001">
    <property type="protein sequence ID" value="MBB5635285.1"/>
    <property type="molecule type" value="Genomic_DNA"/>
</dbReference>
<dbReference type="Pfam" id="PF08021">
    <property type="entry name" value="FAD_binding_9"/>
    <property type="match status" value="1"/>
</dbReference>
<sequence>MIPTDEVKKPGAVYMNARVYAIQDTTPHLRRISLKHELLKEIGPLAPGAHFKIFIPPAHDAQVTLPDLLSGRPVWPAGKDKPFIRTYTVRNLDRVTGILDVEFVLHGDSGPASAWAERVAIGNHVGIGLKKTGKVHVQADWYLLAGDETATPAITAMLEALPATTTGIALLEAGSDADIFPIKTDSAIEIRWLIRNGKLPEQSDLIIDAVKNIVLPDALLNTRLVWVAGEENMVKAMRKYASEQLGLDREELRATVYWKAGLSEDDDQ</sequence>
<dbReference type="AlphaFoldDB" id="A0A7W8ZK13"/>
<dbReference type="InterPro" id="IPR007037">
    <property type="entry name" value="SIP_rossman_dom"/>
</dbReference>
<organism evidence="3 4">
    <name type="scientific">Pedobacter cryoconitis</name>
    <dbReference type="NCBI Taxonomy" id="188932"/>
    <lineage>
        <taxon>Bacteria</taxon>
        <taxon>Pseudomonadati</taxon>
        <taxon>Bacteroidota</taxon>
        <taxon>Sphingobacteriia</taxon>
        <taxon>Sphingobacteriales</taxon>
        <taxon>Sphingobacteriaceae</taxon>
        <taxon>Pedobacter</taxon>
    </lineage>
</organism>
<dbReference type="PANTHER" id="PTHR30157">
    <property type="entry name" value="FERRIC REDUCTASE, NADPH-DEPENDENT"/>
    <property type="match status" value="1"/>
</dbReference>
<accession>A0A7W8ZK13</accession>
<evidence type="ECO:0000313" key="3">
    <source>
        <dbReference type="EMBL" id="MBB5635285.1"/>
    </source>
</evidence>
<gene>
    <name evidence="3" type="ORF">HDE68_001170</name>
</gene>
<dbReference type="Pfam" id="PF04954">
    <property type="entry name" value="SIP"/>
    <property type="match status" value="1"/>
</dbReference>
<comment type="caution">
    <text evidence="3">The sequence shown here is derived from an EMBL/GenBank/DDBJ whole genome shotgun (WGS) entry which is preliminary data.</text>
</comment>
<dbReference type="SUPFAM" id="SSF63380">
    <property type="entry name" value="Riboflavin synthase domain-like"/>
    <property type="match status" value="1"/>
</dbReference>
<dbReference type="RefSeq" id="WP_183879766.1">
    <property type="nucleotide sequence ID" value="NZ_JACHCE010000001.1"/>
</dbReference>
<protein>
    <submittedName>
        <fullName evidence="3">NADPH-dependent ferric siderophore reductase</fullName>
    </submittedName>
</protein>
<evidence type="ECO:0000259" key="2">
    <source>
        <dbReference type="PROSITE" id="PS51384"/>
    </source>
</evidence>
<evidence type="ECO:0000256" key="1">
    <source>
        <dbReference type="ARBA" id="ARBA00035644"/>
    </source>
</evidence>
<dbReference type="InterPro" id="IPR017938">
    <property type="entry name" value="Riboflavin_synthase-like_b-brl"/>
</dbReference>
<dbReference type="PROSITE" id="PS51384">
    <property type="entry name" value="FAD_FR"/>
    <property type="match status" value="1"/>
</dbReference>
<dbReference type="Gene3D" id="3.40.50.80">
    <property type="entry name" value="Nucleotide-binding domain of ferredoxin-NADP reductase (FNR) module"/>
    <property type="match status" value="1"/>
</dbReference>
<reference evidence="3 4" key="1">
    <citation type="submission" date="2020-08" db="EMBL/GenBank/DDBJ databases">
        <title>Genomic Encyclopedia of Type Strains, Phase IV (KMG-V): Genome sequencing to study the core and pangenomes of soil and plant-associated prokaryotes.</title>
        <authorList>
            <person name="Whitman W."/>
        </authorList>
    </citation>
    <scope>NUCLEOTIDE SEQUENCE [LARGE SCALE GENOMIC DNA]</scope>
    <source>
        <strain evidence="3 4">S3M1</strain>
    </source>
</reference>
<dbReference type="InterPro" id="IPR017927">
    <property type="entry name" value="FAD-bd_FR_type"/>
</dbReference>
<dbReference type="CDD" id="cd06193">
    <property type="entry name" value="siderophore_interacting"/>
    <property type="match status" value="1"/>
</dbReference>